<evidence type="ECO:0000256" key="7">
    <source>
        <dbReference type="ARBA" id="ARBA00048045"/>
    </source>
</evidence>
<dbReference type="GO" id="GO:0052717">
    <property type="term" value="F:tRNA-specific adenosine-34 deaminase activity"/>
    <property type="evidence" value="ECO:0007669"/>
    <property type="project" value="UniProtKB-UniRule"/>
</dbReference>
<feature type="domain" description="CMP/dCMP-type deaminase" evidence="10">
    <location>
        <begin position="43"/>
        <end position="154"/>
    </location>
</feature>
<dbReference type="PROSITE" id="PS00903">
    <property type="entry name" value="CYT_DCMP_DEAMINASES_1"/>
    <property type="match status" value="1"/>
</dbReference>
<comment type="cofactor">
    <cofactor evidence="8">
        <name>Zn(2+)</name>
        <dbReference type="ChEBI" id="CHEBI:29105"/>
    </cofactor>
    <text evidence="8">Binds 1 zinc ion per subunit.</text>
</comment>
<evidence type="ECO:0000256" key="8">
    <source>
        <dbReference type="HAMAP-Rule" id="MF_00972"/>
    </source>
</evidence>
<gene>
    <name evidence="8" type="primary">tadA</name>
    <name evidence="11" type="ordered locus">Tmar_0071</name>
</gene>
<accession>E6SKK9</accession>
<dbReference type="HOGENOM" id="CLU_025810_3_1_9"/>
<name>E6SKK9_THEM7</name>
<evidence type="ECO:0000256" key="9">
    <source>
        <dbReference type="SAM" id="MobiDB-lite"/>
    </source>
</evidence>
<dbReference type="InterPro" id="IPR002125">
    <property type="entry name" value="CMP_dCMP_dom"/>
</dbReference>
<dbReference type="GO" id="GO:0002100">
    <property type="term" value="P:tRNA wobble adenosine to inosine editing"/>
    <property type="evidence" value="ECO:0007669"/>
    <property type="project" value="UniProtKB-UniRule"/>
</dbReference>
<dbReference type="HAMAP" id="MF_00972">
    <property type="entry name" value="tRNA_aden_deaminase"/>
    <property type="match status" value="1"/>
</dbReference>
<organism evidence="11 12">
    <name type="scientific">Thermaerobacter marianensis (strain ATCC 700841 / DSM 12885 / JCM 10246 / 7p75a)</name>
    <dbReference type="NCBI Taxonomy" id="644966"/>
    <lineage>
        <taxon>Bacteria</taxon>
        <taxon>Bacillati</taxon>
        <taxon>Bacillota</taxon>
        <taxon>Clostridia</taxon>
        <taxon>Eubacteriales</taxon>
        <taxon>Clostridiales Family XVII. Incertae Sedis</taxon>
        <taxon>Thermaerobacter</taxon>
    </lineage>
</organism>
<keyword evidence="3 8" id="KW-0819">tRNA processing</keyword>
<feature type="binding site" evidence="8">
    <location>
        <position position="127"/>
    </location>
    <ligand>
        <name>Zn(2+)</name>
        <dbReference type="ChEBI" id="CHEBI:29105"/>
        <note>catalytic</note>
    </ligand>
</feature>
<dbReference type="PROSITE" id="PS51747">
    <property type="entry name" value="CYT_DCMP_DEAMINASES_2"/>
    <property type="match status" value="1"/>
</dbReference>
<reference evidence="11 12" key="1">
    <citation type="journal article" date="2010" name="Stand. Genomic Sci.">
        <title>Complete genome sequence of Thermaerobacter marianensis type strain (7p75a).</title>
        <authorList>
            <person name="Han C."/>
            <person name="Gu W."/>
            <person name="Zhang X."/>
            <person name="Lapidus A."/>
            <person name="Nolan M."/>
            <person name="Copeland A."/>
            <person name="Lucas S."/>
            <person name="Del Rio T.G."/>
            <person name="Tice H."/>
            <person name="Cheng J.F."/>
            <person name="Tapia R."/>
            <person name="Goodwin L."/>
            <person name="Pitluck S."/>
            <person name="Pagani I."/>
            <person name="Ivanova N."/>
            <person name="Mavromatis K."/>
            <person name="Mikhailova N."/>
            <person name="Pati A."/>
            <person name="Chen A."/>
            <person name="Palaniappan K."/>
            <person name="Land M."/>
            <person name="Hauser L."/>
            <person name="Chang Y.J."/>
            <person name="Jeffries C.D."/>
            <person name="Schneider S."/>
            <person name="Rohde M."/>
            <person name="Goker M."/>
            <person name="Pukall R."/>
            <person name="Woyke T."/>
            <person name="Bristow J."/>
            <person name="Eisen J.A."/>
            <person name="Markowitz V."/>
            <person name="Hugenholtz P."/>
            <person name="Kyrpides N.C."/>
            <person name="Klenk H.P."/>
            <person name="Detter J.C."/>
        </authorList>
    </citation>
    <scope>NUCLEOTIDE SEQUENCE [LARGE SCALE GENOMIC DNA]</scope>
    <source>
        <strain evidence="12">ATCC 700841 / DSM 12885 / JCM 10246 / 7p75a</strain>
    </source>
</reference>
<dbReference type="PANTHER" id="PTHR11079">
    <property type="entry name" value="CYTOSINE DEAMINASE FAMILY MEMBER"/>
    <property type="match status" value="1"/>
</dbReference>
<dbReference type="InterPro" id="IPR016193">
    <property type="entry name" value="Cytidine_deaminase-like"/>
</dbReference>
<evidence type="ECO:0000259" key="10">
    <source>
        <dbReference type="PROSITE" id="PS51747"/>
    </source>
</evidence>
<dbReference type="Pfam" id="PF14437">
    <property type="entry name" value="MafB19-deam"/>
    <property type="match status" value="1"/>
</dbReference>
<dbReference type="CDD" id="cd01285">
    <property type="entry name" value="nucleoside_deaminase"/>
    <property type="match status" value="1"/>
</dbReference>
<keyword evidence="6 8" id="KW-0862">Zinc</keyword>
<dbReference type="RefSeq" id="WP_013494502.1">
    <property type="nucleotide sequence ID" value="NC_014831.1"/>
</dbReference>
<dbReference type="eggNOG" id="COG0590">
    <property type="taxonomic scope" value="Bacteria"/>
</dbReference>
<dbReference type="InterPro" id="IPR058535">
    <property type="entry name" value="MafB19-deam"/>
</dbReference>
<dbReference type="SUPFAM" id="SSF53927">
    <property type="entry name" value="Cytidine deaminase-like"/>
    <property type="match status" value="1"/>
</dbReference>
<dbReference type="KEGG" id="tmr:Tmar_0071"/>
<evidence type="ECO:0000256" key="1">
    <source>
        <dbReference type="ARBA" id="ARBA00010669"/>
    </source>
</evidence>
<evidence type="ECO:0000256" key="5">
    <source>
        <dbReference type="ARBA" id="ARBA00022801"/>
    </source>
</evidence>
<feature type="compositionally biased region" description="Low complexity" evidence="9">
    <location>
        <begin position="29"/>
        <end position="39"/>
    </location>
</feature>
<feature type="active site" description="Proton donor" evidence="8">
    <location>
        <position position="96"/>
    </location>
</feature>
<feature type="binding site" evidence="8">
    <location>
        <position position="94"/>
    </location>
    <ligand>
        <name>Zn(2+)</name>
        <dbReference type="ChEBI" id="CHEBI:29105"/>
        <note>catalytic</note>
    </ligand>
</feature>
<dbReference type="FunFam" id="3.40.140.10:FF:000005">
    <property type="entry name" value="tRNA-specific adenosine deaminase"/>
    <property type="match status" value="1"/>
</dbReference>
<comment type="similarity">
    <text evidence="1">Belongs to the cytidine and deoxycytidylate deaminase family. ADAT2 subfamily.</text>
</comment>
<sequence length="207" mass="21557">MLQPHRPKEPATATRAASGSPRGPEASQDEALAAPAARPAPDDPDVLYMAEALAEARRALALGEVPVGAVAVHDGRIIARGHNLRERLGDPTAHAEILVLREAAARLGGWRLEGVTLYVTLEPCPMCAGAIVLARVPRLVYGAPDPKAGAAGSLMNLVQHDKLNHRVELRAGVLAEASAALLRGFFRQLRGAGDPAPAPGPAETGDP</sequence>
<dbReference type="STRING" id="644966.Tmar_0071"/>
<evidence type="ECO:0000256" key="4">
    <source>
        <dbReference type="ARBA" id="ARBA00022723"/>
    </source>
</evidence>
<proteinExistence type="inferred from homology"/>
<dbReference type="NCBIfam" id="NF008113">
    <property type="entry name" value="PRK10860.1"/>
    <property type="match status" value="1"/>
</dbReference>
<feature type="region of interest" description="Disordered" evidence="9">
    <location>
        <begin position="1"/>
        <end position="42"/>
    </location>
</feature>
<dbReference type="Gene3D" id="3.40.140.10">
    <property type="entry name" value="Cytidine Deaminase, domain 2"/>
    <property type="match status" value="1"/>
</dbReference>
<feature type="binding site" evidence="8">
    <location>
        <position position="124"/>
    </location>
    <ligand>
        <name>Zn(2+)</name>
        <dbReference type="ChEBI" id="CHEBI:29105"/>
        <note>catalytic</note>
    </ligand>
</feature>
<keyword evidence="12" id="KW-1185">Reference proteome</keyword>
<keyword evidence="4 8" id="KW-0479">Metal-binding</keyword>
<evidence type="ECO:0000313" key="11">
    <source>
        <dbReference type="EMBL" id="ADU50196.1"/>
    </source>
</evidence>
<dbReference type="GO" id="GO:0008270">
    <property type="term" value="F:zinc ion binding"/>
    <property type="evidence" value="ECO:0007669"/>
    <property type="project" value="UniProtKB-UniRule"/>
</dbReference>
<evidence type="ECO:0000256" key="6">
    <source>
        <dbReference type="ARBA" id="ARBA00022833"/>
    </source>
</evidence>
<dbReference type="InterPro" id="IPR028883">
    <property type="entry name" value="tRNA_aden_deaminase"/>
</dbReference>
<evidence type="ECO:0000256" key="2">
    <source>
        <dbReference type="ARBA" id="ARBA00011738"/>
    </source>
</evidence>
<protein>
    <recommendedName>
        <fullName evidence="8">tRNA-specific adenosine deaminase</fullName>
        <ecNumber evidence="8">3.5.4.33</ecNumber>
    </recommendedName>
</protein>
<keyword evidence="5 8" id="KW-0378">Hydrolase</keyword>
<evidence type="ECO:0000256" key="3">
    <source>
        <dbReference type="ARBA" id="ARBA00022694"/>
    </source>
</evidence>
<dbReference type="PANTHER" id="PTHR11079:SF202">
    <property type="entry name" value="TRNA-SPECIFIC ADENOSINE DEAMINASE"/>
    <property type="match status" value="1"/>
</dbReference>
<dbReference type="EMBL" id="CP002344">
    <property type="protein sequence ID" value="ADU50196.1"/>
    <property type="molecule type" value="Genomic_DNA"/>
</dbReference>
<dbReference type="AlphaFoldDB" id="E6SKK9"/>
<dbReference type="InterPro" id="IPR016192">
    <property type="entry name" value="APOBEC/CMP_deaminase_Zn-bd"/>
</dbReference>
<dbReference type="EC" id="3.5.4.33" evidence="8"/>
<dbReference type="Proteomes" id="UP000008915">
    <property type="component" value="Chromosome"/>
</dbReference>
<comment type="function">
    <text evidence="8">Catalyzes the deamination of adenosine to inosine at the wobble position 34 of tRNA(Arg2).</text>
</comment>
<comment type="catalytic activity">
    <reaction evidence="7 8">
        <text>adenosine(34) in tRNA + H2O + H(+) = inosine(34) in tRNA + NH4(+)</text>
        <dbReference type="Rhea" id="RHEA:43168"/>
        <dbReference type="Rhea" id="RHEA-COMP:10373"/>
        <dbReference type="Rhea" id="RHEA-COMP:10374"/>
        <dbReference type="ChEBI" id="CHEBI:15377"/>
        <dbReference type="ChEBI" id="CHEBI:15378"/>
        <dbReference type="ChEBI" id="CHEBI:28938"/>
        <dbReference type="ChEBI" id="CHEBI:74411"/>
        <dbReference type="ChEBI" id="CHEBI:82852"/>
        <dbReference type="EC" id="3.5.4.33"/>
    </reaction>
</comment>
<evidence type="ECO:0000313" key="12">
    <source>
        <dbReference type="Proteomes" id="UP000008915"/>
    </source>
</evidence>
<reference evidence="12" key="2">
    <citation type="journal article" date="2010" name="Stand. Genomic Sci.">
        <title>Complete genome sequence of Thermaerobacter marianensis type strain (7p75aT).</title>
        <authorList>
            <person name="Han C."/>
            <person name="Gu W."/>
            <person name="Zhang X."/>
            <person name="Lapidus A."/>
            <person name="Nolan M."/>
            <person name="Copeland A."/>
            <person name="Lucas S."/>
            <person name="Glavina Del Rio T."/>
            <person name="Tice H."/>
            <person name="Cheng J."/>
            <person name="Tapia R."/>
            <person name="Goodwin L."/>
            <person name="Pitluck S."/>
            <person name="Pagani I."/>
            <person name="Ivanova N."/>
            <person name="Mavromatis K."/>
            <person name="Mikhailova N."/>
            <person name="Pati A."/>
            <person name="Chen A."/>
            <person name="Palaniappan K."/>
            <person name="Land M."/>
            <person name="Hauser L."/>
            <person name="Chang Y."/>
            <person name="Jeffries C."/>
            <person name="Schneider S."/>
            <person name="Rohde M."/>
            <person name="Goker M."/>
            <person name="Pukall R."/>
            <person name="Woyke T."/>
            <person name="Bristow J."/>
            <person name="Eisen J."/>
            <person name="Markowitz V."/>
            <person name="Hugenholtz P."/>
            <person name="Kyrpides N."/>
            <person name="Klenk H."/>
            <person name="Detter J."/>
        </authorList>
    </citation>
    <scope>NUCLEOTIDE SEQUENCE [LARGE SCALE GENOMIC DNA]</scope>
    <source>
        <strain evidence="12">ATCC 700841 / DSM 12885 / JCM 10246 / 7p75a</strain>
    </source>
</reference>
<comment type="subunit">
    <text evidence="2 8">Homodimer.</text>
</comment>